<keyword evidence="4" id="KW-0029">Amino-acid transport</keyword>
<dbReference type="PATRIC" id="fig|927661.3.peg.2073"/>
<dbReference type="CDD" id="cd06333">
    <property type="entry name" value="PBP1_ABC_RPA1789-like"/>
    <property type="match status" value="1"/>
</dbReference>
<name>A0A010ZQR1_9ACTN</name>
<dbReference type="InterPro" id="IPR028081">
    <property type="entry name" value="Leu-bd"/>
</dbReference>
<accession>A0A010ZQR1</accession>
<dbReference type="Gene3D" id="3.40.50.2300">
    <property type="match status" value="2"/>
</dbReference>
<evidence type="ECO:0000256" key="1">
    <source>
        <dbReference type="ARBA" id="ARBA00010062"/>
    </source>
</evidence>
<dbReference type="SUPFAM" id="SSF53822">
    <property type="entry name" value="Periplasmic binding protein-like I"/>
    <property type="match status" value="1"/>
</dbReference>
<gene>
    <name evidence="7" type="ORF">CryarDRAFT_2109</name>
</gene>
<protein>
    <submittedName>
        <fullName evidence="7">Amino acid/amide ABC transporter substrate-binding protein, HAAT family</fullName>
    </submittedName>
</protein>
<dbReference type="PANTHER" id="PTHR30483:SF6">
    <property type="entry name" value="PERIPLASMIC BINDING PROTEIN OF ABC TRANSPORTER FOR NATURAL AMINO ACIDS"/>
    <property type="match status" value="1"/>
</dbReference>
<dbReference type="InterPro" id="IPR028082">
    <property type="entry name" value="Peripla_BP_I"/>
</dbReference>
<evidence type="ECO:0000259" key="6">
    <source>
        <dbReference type="Pfam" id="PF13458"/>
    </source>
</evidence>
<evidence type="ECO:0000313" key="8">
    <source>
        <dbReference type="Proteomes" id="UP000021053"/>
    </source>
</evidence>
<keyword evidence="8" id="KW-1185">Reference proteome</keyword>
<dbReference type="Proteomes" id="UP000021053">
    <property type="component" value="Unassembled WGS sequence"/>
</dbReference>
<evidence type="ECO:0000256" key="5">
    <source>
        <dbReference type="SAM" id="SignalP"/>
    </source>
</evidence>
<keyword evidence="3 5" id="KW-0732">Signal</keyword>
<dbReference type="AlphaFoldDB" id="A0A010ZQR1"/>
<dbReference type="PROSITE" id="PS51257">
    <property type="entry name" value="PROKAR_LIPOPROTEIN"/>
    <property type="match status" value="1"/>
</dbReference>
<dbReference type="EMBL" id="JFBT01000001">
    <property type="protein sequence ID" value="EXG81014.1"/>
    <property type="molecule type" value="Genomic_DNA"/>
</dbReference>
<dbReference type="RefSeq" id="WP_211247375.1">
    <property type="nucleotide sequence ID" value="NZ_KK073874.1"/>
</dbReference>
<comment type="similarity">
    <text evidence="1">Belongs to the leucine-binding protein family.</text>
</comment>
<evidence type="ECO:0000256" key="3">
    <source>
        <dbReference type="ARBA" id="ARBA00022729"/>
    </source>
</evidence>
<dbReference type="HOGENOM" id="CLU_027128_0_1_11"/>
<keyword evidence="2" id="KW-0813">Transport</keyword>
<proteinExistence type="inferred from homology"/>
<evidence type="ECO:0000313" key="7">
    <source>
        <dbReference type="EMBL" id="EXG81014.1"/>
    </source>
</evidence>
<reference evidence="7 8" key="1">
    <citation type="submission" date="2013-07" db="EMBL/GenBank/DDBJ databases">
        <authorList>
            <consortium name="DOE Joint Genome Institute"/>
            <person name="Eisen J."/>
            <person name="Huntemann M."/>
            <person name="Han J."/>
            <person name="Chen A."/>
            <person name="Kyrpides N."/>
            <person name="Mavromatis K."/>
            <person name="Markowitz V."/>
            <person name="Palaniappan K."/>
            <person name="Ivanova N."/>
            <person name="Schaumberg A."/>
            <person name="Pati A."/>
            <person name="Liolios K."/>
            <person name="Nordberg H.P."/>
            <person name="Cantor M.N."/>
            <person name="Hua S.X."/>
            <person name="Woyke T."/>
        </authorList>
    </citation>
    <scope>NUCLEOTIDE SEQUENCE [LARGE SCALE GENOMIC DNA]</scope>
    <source>
        <strain evidence="7 8">DSM 44712</strain>
    </source>
</reference>
<comment type="caution">
    <text evidence="7">The sequence shown here is derived from an EMBL/GenBank/DDBJ whole genome shotgun (WGS) entry which is preliminary data.</text>
</comment>
<feature type="domain" description="Leucine-binding protein" evidence="6">
    <location>
        <begin position="32"/>
        <end position="378"/>
    </location>
</feature>
<evidence type="ECO:0000256" key="2">
    <source>
        <dbReference type="ARBA" id="ARBA00022448"/>
    </source>
</evidence>
<feature type="chain" id="PRO_5039253972" evidence="5">
    <location>
        <begin position="20"/>
        <end position="396"/>
    </location>
</feature>
<dbReference type="PRINTS" id="PR00337">
    <property type="entry name" value="LEUILEVALBP"/>
</dbReference>
<dbReference type="InterPro" id="IPR000709">
    <property type="entry name" value="Leu_Ile_Val-bd"/>
</dbReference>
<dbReference type="InterPro" id="IPR051010">
    <property type="entry name" value="BCAA_transport"/>
</dbReference>
<dbReference type="Pfam" id="PF13458">
    <property type="entry name" value="Peripla_BP_6"/>
    <property type="match status" value="1"/>
</dbReference>
<sequence length="396" mass="41257">MRIRMASLLAGALVASTLAACSSSGGDSETGPIRIGLTVPLTGNYQALGTGDQQGAQIAVEQINADGGIDGRKIELVIKDDKTQPDQSVLAFNAHKNEGAVAVIGSSFSNSALAAIPLAERASMPYLSLAAADQQVDPVRKFAFQIPARSSTYAEQTLKYLQATKITKIALAHDTKSSYAVAGYDAVKEKASQYGVTVVVDRTFDTGTQDFSAVFAPVRTSGAQALFFWATGPPAVIATKQFAASGLSIPLILTGAQGTPLFSKPAGAAADKVVLSTSIGVIGKDLPAGDLKQAVDKLAGDYQKKYGTYPPQFAADGYCGVIVLAEAIRKAGSTDGKKVQAALEKLSLLTPNGRYEYSADDHSGLSTDNIAIARITGGAFVPTTWMTEQLTTNLPK</sequence>
<organism evidence="7 8">
    <name type="scientific">Cryptosporangium arvum DSM 44712</name>
    <dbReference type="NCBI Taxonomy" id="927661"/>
    <lineage>
        <taxon>Bacteria</taxon>
        <taxon>Bacillati</taxon>
        <taxon>Actinomycetota</taxon>
        <taxon>Actinomycetes</taxon>
        <taxon>Cryptosporangiales</taxon>
        <taxon>Cryptosporangiaceae</taxon>
        <taxon>Cryptosporangium</taxon>
    </lineage>
</organism>
<dbReference type="PANTHER" id="PTHR30483">
    <property type="entry name" value="LEUCINE-SPECIFIC-BINDING PROTEIN"/>
    <property type="match status" value="1"/>
</dbReference>
<evidence type="ECO:0000256" key="4">
    <source>
        <dbReference type="ARBA" id="ARBA00022970"/>
    </source>
</evidence>
<feature type="signal peptide" evidence="5">
    <location>
        <begin position="1"/>
        <end position="19"/>
    </location>
</feature>
<dbReference type="GO" id="GO:0006865">
    <property type="term" value="P:amino acid transport"/>
    <property type="evidence" value="ECO:0007669"/>
    <property type="project" value="UniProtKB-KW"/>
</dbReference>